<evidence type="ECO:0000313" key="4">
    <source>
        <dbReference type="Proteomes" id="UP001241169"/>
    </source>
</evidence>
<sequence>MERTELQPQPDHLIRHTRDATYQLQLSTFQHQHSMMLGSQANGDRLCCRHRNLFILTTIRRAEEADVGVLSSDIELVEQSSGILSVVPSRDALEAARRVVDALHELATRGSRPSSPFYFIDPNAVAASTVRGVAELFTSVHHSARFIDGLILGEPPVFVSASDVEPQTVSPTTATSGVEQRWSMGTGPSPHFRSSSDHGFALSRGEVGYIAVAARGLTTAERLGLLYVLKDELQLRLPDHLRLAESGVTVTPPKAYRWVFEMQQIARTHAEEGGFALGLFQRAEGVFRDIAEDSVLGKEKIGNRVRGTIMEDFAAILARNLEHKTTYCQVSPGNDEDHS</sequence>
<reference evidence="3 4" key="1">
    <citation type="submission" date="2016-10" db="EMBL/GenBank/DDBJ databases">
        <title>The genome sequence of Colletotrichum fioriniae PJ7.</title>
        <authorList>
            <person name="Baroncelli R."/>
        </authorList>
    </citation>
    <scope>NUCLEOTIDE SEQUENCE [LARGE SCALE GENOMIC DNA]</scope>
    <source>
        <strain evidence="3 4">IMI 384185</strain>
    </source>
</reference>
<feature type="region of interest" description="Disordered" evidence="1">
    <location>
        <begin position="163"/>
        <end position="197"/>
    </location>
</feature>
<dbReference type="InterPro" id="IPR008927">
    <property type="entry name" value="6-PGluconate_DH-like_C_sf"/>
</dbReference>
<dbReference type="Pfam" id="PF09130">
    <property type="entry name" value="DUF1932"/>
    <property type="match status" value="1"/>
</dbReference>
<dbReference type="Proteomes" id="UP001241169">
    <property type="component" value="Unassembled WGS sequence"/>
</dbReference>
<keyword evidence="4" id="KW-1185">Reference proteome</keyword>
<dbReference type="EMBL" id="MOPA01000001">
    <property type="protein sequence ID" value="KAK1546756.1"/>
    <property type="molecule type" value="Genomic_DNA"/>
</dbReference>
<comment type="caution">
    <text evidence="3">The sequence shown here is derived from an EMBL/GenBank/DDBJ whole genome shotgun (WGS) entry which is preliminary data.</text>
</comment>
<dbReference type="InterPro" id="IPR015814">
    <property type="entry name" value="Pgluconate_DH_NAD-bd_C"/>
</dbReference>
<dbReference type="Gene3D" id="3.40.50.720">
    <property type="entry name" value="NAD(P)-binding Rossmann-like Domain"/>
    <property type="match status" value="1"/>
</dbReference>
<evidence type="ECO:0000313" key="3">
    <source>
        <dbReference type="EMBL" id="KAK1546756.1"/>
    </source>
</evidence>
<dbReference type="GeneID" id="85368912"/>
<accession>A0ABQ9T6G8</accession>
<evidence type="ECO:0000259" key="2">
    <source>
        <dbReference type="Pfam" id="PF09130"/>
    </source>
</evidence>
<name>A0ABQ9T6G8_9PEZI</name>
<organism evidence="3 4">
    <name type="scientific">Colletotrichum paranaense</name>
    <dbReference type="NCBI Taxonomy" id="1914294"/>
    <lineage>
        <taxon>Eukaryota</taxon>
        <taxon>Fungi</taxon>
        <taxon>Dikarya</taxon>
        <taxon>Ascomycota</taxon>
        <taxon>Pezizomycotina</taxon>
        <taxon>Sordariomycetes</taxon>
        <taxon>Hypocreomycetidae</taxon>
        <taxon>Glomerellales</taxon>
        <taxon>Glomerellaceae</taxon>
        <taxon>Colletotrichum</taxon>
        <taxon>Colletotrichum acutatum species complex</taxon>
    </lineage>
</organism>
<proteinExistence type="predicted"/>
<gene>
    <name evidence="3" type="ORF">CPAR01_00723</name>
</gene>
<evidence type="ECO:0000256" key="1">
    <source>
        <dbReference type="SAM" id="MobiDB-lite"/>
    </source>
</evidence>
<dbReference type="SUPFAM" id="SSF48179">
    <property type="entry name" value="6-phosphogluconate dehydrogenase C-terminal domain-like"/>
    <property type="match status" value="1"/>
</dbReference>
<feature type="compositionally biased region" description="Polar residues" evidence="1">
    <location>
        <begin position="165"/>
        <end position="178"/>
    </location>
</feature>
<feature type="domain" description="Phosphogluconate dehydrogenase NAD-binding putative C-terminal" evidence="2">
    <location>
        <begin position="220"/>
        <end position="289"/>
    </location>
</feature>
<dbReference type="RefSeq" id="XP_060355870.1">
    <property type="nucleotide sequence ID" value="XM_060485013.1"/>
</dbReference>
<protein>
    <recommendedName>
        <fullName evidence="2">Phosphogluconate dehydrogenase NAD-binding putative C-terminal domain-containing protein</fullName>
    </recommendedName>
</protein>